<keyword evidence="1" id="KW-0238">DNA-binding</keyword>
<dbReference type="Pfam" id="PF02082">
    <property type="entry name" value="Rrf2"/>
    <property type="match status" value="1"/>
</dbReference>
<dbReference type="EMBL" id="JAVRHY010000011">
    <property type="protein sequence ID" value="MDT0619157.1"/>
    <property type="molecule type" value="Genomic_DNA"/>
</dbReference>
<organism evidence="2 3">
    <name type="scientific">Spectribacter acetivorans</name>
    <dbReference type="NCBI Taxonomy" id="3075603"/>
    <lineage>
        <taxon>Bacteria</taxon>
        <taxon>Pseudomonadati</taxon>
        <taxon>Pseudomonadota</taxon>
        <taxon>Gammaproteobacteria</taxon>
        <taxon>Salinisphaerales</taxon>
        <taxon>Salinisphaeraceae</taxon>
        <taxon>Spectribacter</taxon>
    </lineage>
</organism>
<reference evidence="2 3" key="1">
    <citation type="submission" date="2023-09" db="EMBL/GenBank/DDBJ databases">
        <authorList>
            <person name="Rey-Velasco X."/>
        </authorList>
    </citation>
    <scope>NUCLEOTIDE SEQUENCE [LARGE SCALE GENOMIC DNA]</scope>
    <source>
        <strain evidence="2 3">P385</strain>
    </source>
</reference>
<dbReference type="RefSeq" id="WP_311659505.1">
    <property type="nucleotide sequence ID" value="NZ_JAVRHY010000011.1"/>
</dbReference>
<dbReference type="InterPro" id="IPR036388">
    <property type="entry name" value="WH-like_DNA-bd_sf"/>
</dbReference>
<evidence type="ECO:0000313" key="3">
    <source>
        <dbReference type="Proteomes" id="UP001259982"/>
    </source>
</evidence>
<dbReference type="Gene3D" id="1.10.10.10">
    <property type="entry name" value="Winged helix-like DNA-binding domain superfamily/Winged helix DNA-binding domain"/>
    <property type="match status" value="1"/>
</dbReference>
<evidence type="ECO:0000256" key="1">
    <source>
        <dbReference type="ARBA" id="ARBA00023125"/>
    </source>
</evidence>
<dbReference type="InterPro" id="IPR030489">
    <property type="entry name" value="TR_Rrf2-type_CS"/>
</dbReference>
<accession>A0ABU3BBG5</accession>
<comment type="caution">
    <text evidence="2">The sequence shown here is derived from an EMBL/GenBank/DDBJ whole genome shotgun (WGS) entry which is preliminary data.</text>
</comment>
<proteinExistence type="predicted"/>
<keyword evidence="3" id="KW-1185">Reference proteome</keyword>
<dbReference type="PANTHER" id="PTHR33221:SF5">
    <property type="entry name" value="HTH-TYPE TRANSCRIPTIONAL REGULATOR ISCR"/>
    <property type="match status" value="1"/>
</dbReference>
<dbReference type="InterPro" id="IPR000944">
    <property type="entry name" value="Tscrpt_reg_Rrf2"/>
</dbReference>
<dbReference type="InterPro" id="IPR036390">
    <property type="entry name" value="WH_DNA-bd_sf"/>
</dbReference>
<dbReference type="Proteomes" id="UP001259982">
    <property type="component" value="Unassembled WGS sequence"/>
</dbReference>
<dbReference type="PROSITE" id="PS01332">
    <property type="entry name" value="HTH_RRF2_1"/>
    <property type="match status" value="1"/>
</dbReference>
<dbReference type="SUPFAM" id="SSF46785">
    <property type="entry name" value="Winged helix' DNA-binding domain"/>
    <property type="match status" value="1"/>
</dbReference>
<protein>
    <submittedName>
        <fullName evidence="2">Rrf2 family transcriptional regulator</fullName>
    </submittedName>
</protein>
<evidence type="ECO:0000313" key="2">
    <source>
        <dbReference type="EMBL" id="MDT0619157.1"/>
    </source>
</evidence>
<dbReference type="PANTHER" id="PTHR33221">
    <property type="entry name" value="WINGED HELIX-TURN-HELIX TRANSCRIPTIONAL REGULATOR, RRF2 FAMILY"/>
    <property type="match status" value="1"/>
</dbReference>
<sequence>MRLTSRGRYAVSAMVDLARHGAGEPVCVAVVARRQGISPAYLERLFRQLRQQGLLRSTRGARGGYRLGRGVAGITVSDVLNAVGESLDATACGSLDACGDDERCGTHGLWAGLTRHVEDYLGAITLAELDARSAAAPTTLESA</sequence>
<dbReference type="NCBIfam" id="TIGR00738">
    <property type="entry name" value="rrf2_super"/>
    <property type="match status" value="1"/>
</dbReference>
<dbReference type="PROSITE" id="PS51197">
    <property type="entry name" value="HTH_RRF2_2"/>
    <property type="match status" value="1"/>
</dbReference>
<gene>
    <name evidence="2" type="ORF">RM531_11790</name>
</gene>
<name>A0ABU3BBG5_9GAMM</name>